<dbReference type="InterPro" id="IPR027417">
    <property type="entry name" value="P-loop_NTPase"/>
</dbReference>
<dbReference type="InterPro" id="IPR058922">
    <property type="entry name" value="WHD_DRP"/>
</dbReference>
<proteinExistence type="predicted"/>
<dbReference type="Proteomes" id="UP000298652">
    <property type="component" value="Chromosome 8"/>
</dbReference>
<dbReference type="GO" id="GO:0009626">
    <property type="term" value="P:plant-type hypersensitive response"/>
    <property type="evidence" value="ECO:0007669"/>
    <property type="project" value="UniProtKB-ARBA"/>
</dbReference>
<gene>
    <name evidence="5" type="ORF">SEVIR_8G104900v2</name>
</gene>
<dbReference type="AlphaFoldDB" id="A0A4U6TS18"/>
<dbReference type="Pfam" id="PF23559">
    <property type="entry name" value="WHD_DRP"/>
    <property type="match status" value="1"/>
</dbReference>
<keyword evidence="2" id="KW-0611">Plant defense</keyword>
<dbReference type="GO" id="GO:0042742">
    <property type="term" value="P:defense response to bacterium"/>
    <property type="evidence" value="ECO:0007669"/>
    <property type="project" value="UniProtKB-ARBA"/>
</dbReference>
<dbReference type="InterPro" id="IPR036388">
    <property type="entry name" value="WH-like_DNA-bd_sf"/>
</dbReference>
<dbReference type="InterPro" id="IPR044974">
    <property type="entry name" value="Disease_R_plants"/>
</dbReference>
<evidence type="ECO:0000313" key="6">
    <source>
        <dbReference type="Proteomes" id="UP000298652"/>
    </source>
</evidence>
<keyword evidence="6" id="KW-1185">Reference proteome</keyword>
<evidence type="ECO:0000256" key="1">
    <source>
        <dbReference type="ARBA" id="ARBA00022737"/>
    </source>
</evidence>
<dbReference type="PANTHER" id="PTHR23155">
    <property type="entry name" value="DISEASE RESISTANCE PROTEIN RP"/>
    <property type="match status" value="1"/>
</dbReference>
<dbReference type="InterPro" id="IPR002182">
    <property type="entry name" value="NB-ARC"/>
</dbReference>
<dbReference type="PRINTS" id="PR00364">
    <property type="entry name" value="DISEASERSIST"/>
</dbReference>
<dbReference type="GO" id="GO:0043531">
    <property type="term" value="F:ADP binding"/>
    <property type="evidence" value="ECO:0007669"/>
    <property type="project" value="InterPro"/>
</dbReference>
<accession>A0A4U6TS18</accession>
<evidence type="ECO:0000259" key="3">
    <source>
        <dbReference type="Pfam" id="PF00931"/>
    </source>
</evidence>
<feature type="domain" description="NB-ARC" evidence="3">
    <location>
        <begin position="2"/>
        <end position="153"/>
    </location>
</feature>
<dbReference type="EMBL" id="CM016559">
    <property type="protein sequence ID" value="TKW00377.1"/>
    <property type="molecule type" value="Genomic_DNA"/>
</dbReference>
<dbReference type="FunFam" id="1.10.10.10:FF:000322">
    <property type="entry name" value="Probable disease resistance protein At1g63360"/>
    <property type="match status" value="1"/>
</dbReference>
<sequence length="355" mass="40581">MVVSIVGIGGLGKTTLANSVYQRLKGGFQCHAFVSVSLKPGIKKIFSSILRQVSNKEYQNAEAWNHTELIDEIRSILERKRYFIVIDDLWEENAWKNIKCALVDNNFGSRIIVTTRNINVANFASKDEVYELDTLSEEDSRRLLCKRVFNEEDGIYSELEEVTKKILKKCGGIPLAIITIASMLASIPNTTKYEWYRVCNSMGSGLEKYKTLDNMRNILHLSYSDLPSYLKPCLLYVSMFPEDYEIPRRHLVRLWVAEGFVAENQGSNSYDIGESYFNELVNRSMIMPVDMDEYGVAGACRVHDMILDLIISLLAQENFCNILDGLHLKSTLCKIRRISLQSEQMILPKKIICLM</sequence>
<evidence type="ECO:0000259" key="4">
    <source>
        <dbReference type="Pfam" id="PF23559"/>
    </source>
</evidence>
<feature type="domain" description="Disease resistance protein winged helix" evidence="4">
    <location>
        <begin position="239"/>
        <end position="310"/>
    </location>
</feature>
<dbReference type="Gene3D" id="1.10.8.430">
    <property type="entry name" value="Helical domain of apoptotic protease-activating factors"/>
    <property type="match status" value="1"/>
</dbReference>
<evidence type="ECO:0000256" key="2">
    <source>
        <dbReference type="ARBA" id="ARBA00022821"/>
    </source>
</evidence>
<dbReference type="Gene3D" id="3.40.50.300">
    <property type="entry name" value="P-loop containing nucleotide triphosphate hydrolases"/>
    <property type="match status" value="1"/>
</dbReference>
<dbReference type="FunFam" id="3.40.50.300:FF:001091">
    <property type="entry name" value="Probable disease resistance protein At1g61300"/>
    <property type="match status" value="1"/>
</dbReference>
<dbReference type="OMA" id="TRECESS"/>
<protein>
    <submittedName>
        <fullName evidence="5">Uncharacterized protein</fullName>
    </submittedName>
</protein>
<dbReference type="Gramene" id="TKW00377">
    <property type="protein sequence ID" value="TKW00377"/>
    <property type="gene ID" value="SEVIR_8G104900v2"/>
</dbReference>
<evidence type="ECO:0000313" key="5">
    <source>
        <dbReference type="EMBL" id="TKW00377.1"/>
    </source>
</evidence>
<reference evidence="5" key="1">
    <citation type="submission" date="2019-03" db="EMBL/GenBank/DDBJ databases">
        <title>WGS assembly of Setaria viridis.</title>
        <authorList>
            <person name="Huang P."/>
            <person name="Jenkins J."/>
            <person name="Grimwood J."/>
            <person name="Barry K."/>
            <person name="Healey A."/>
            <person name="Mamidi S."/>
            <person name="Sreedasyam A."/>
            <person name="Shu S."/>
            <person name="Feldman M."/>
            <person name="Wu J."/>
            <person name="Yu Y."/>
            <person name="Chen C."/>
            <person name="Johnson J."/>
            <person name="Rokhsar D."/>
            <person name="Baxter I."/>
            <person name="Schmutz J."/>
            <person name="Brutnell T."/>
            <person name="Kellogg E."/>
        </authorList>
    </citation>
    <scope>NUCLEOTIDE SEQUENCE [LARGE SCALE GENOMIC DNA]</scope>
</reference>
<keyword evidence="1" id="KW-0677">Repeat</keyword>
<dbReference type="InterPro" id="IPR042197">
    <property type="entry name" value="Apaf_helical"/>
</dbReference>
<name>A0A4U6TS18_SETVI</name>
<dbReference type="GO" id="GO:0002758">
    <property type="term" value="P:innate immune response-activating signaling pathway"/>
    <property type="evidence" value="ECO:0007669"/>
    <property type="project" value="UniProtKB-ARBA"/>
</dbReference>
<organism evidence="5 6">
    <name type="scientific">Setaria viridis</name>
    <name type="common">Green bristlegrass</name>
    <name type="synonym">Setaria italica subsp. viridis</name>
    <dbReference type="NCBI Taxonomy" id="4556"/>
    <lineage>
        <taxon>Eukaryota</taxon>
        <taxon>Viridiplantae</taxon>
        <taxon>Streptophyta</taxon>
        <taxon>Embryophyta</taxon>
        <taxon>Tracheophyta</taxon>
        <taxon>Spermatophyta</taxon>
        <taxon>Magnoliopsida</taxon>
        <taxon>Liliopsida</taxon>
        <taxon>Poales</taxon>
        <taxon>Poaceae</taxon>
        <taxon>PACMAD clade</taxon>
        <taxon>Panicoideae</taxon>
        <taxon>Panicodae</taxon>
        <taxon>Paniceae</taxon>
        <taxon>Cenchrinae</taxon>
        <taxon>Setaria</taxon>
    </lineage>
</organism>
<dbReference type="Pfam" id="PF00931">
    <property type="entry name" value="NB-ARC"/>
    <property type="match status" value="1"/>
</dbReference>
<dbReference type="Gene3D" id="1.10.10.10">
    <property type="entry name" value="Winged helix-like DNA-binding domain superfamily/Winged helix DNA-binding domain"/>
    <property type="match status" value="1"/>
</dbReference>
<dbReference type="SUPFAM" id="SSF52540">
    <property type="entry name" value="P-loop containing nucleoside triphosphate hydrolases"/>
    <property type="match status" value="1"/>
</dbReference>
<dbReference type="PANTHER" id="PTHR23155:SF1137">
    <property type="entry name" value="OS08G0387700 PROTEIN"/>
    <property type="match status" value="1"/>
</dbReference>